<protein>
    <submittedName>
        <fullName evidence="1">Uncharacterized protein</fullName>
    </submittedName>
</protein>
<evidence type="ECO:0000313" key="2">
    <source>
        <dbReference type="Proteomes" id="UP000234323"/>
    </source>
</evidence>
<evidence type="ECO:0000313" key="1">
    <source>
        <dbReference type="EMBL" id="PKY51315.1"/>
    </source>
</evidence>
<keyword evidence="2" id="KW-1185">Reference proteome</keyword>
<dbReference type="EMBL" id="LLXI01000999">
    <property type="protein sequence ID" value="PKY51315.1"/>
    <property type="molecule type" value="Genomic_DNA"/>
</dbReference>
<dbReference type="AlphaFoldDB" id="A0A2I1GXG6"/>
<dbReference type="Proteomes" id="UP000234323">
    <property type="component" value="Unassembled WGS sequence"/>
</dbReference>
<gene>
    <name evidence="1" type="ORF">RhiirA4_424420</name>
</gene>
<comment type="caution">
    <text evidence="1">The sequence shown here is derived from an EMBL/GenBank/DDBJ whole genome shotgun (WGS) entry which is preliminary data.</text>
</comment>
<name>A0A2I1GXG6_9GLOM</name>
<accession>A0A2I1GXG6</accession>
<reference evidence="1 2" key="1">
    <citation type="submission" date="2015-10" db="EMBL/GenBank/DDBJ databases">
        <title>Genome analyses suggest a sexual origin of heterokaryosis in a supposedly ancient asexual fungus.</title>
        <authorList>
            <person name="Ropars J."/>
            <person name="Sedzielewska K."/>
            <person name="Noel J."/>
            <person name="Charron P."/>
            <person name="Farinelli L."/>
            <person name="Marton T."/>
            <person name="Kruger M."/>
            <person name="Pelin A."/>
            <person name="Brachmann A."/>
            <person name="Corradi N."/>
        </authorList>
    </citation>
    <scope>NUCLEOTIDE SEQUENCE [LARGE SCALE GENOMIC DNA]</scope>
    <source>
        <strain evidence="1 2">A4</strain>
    </source>
</reference>
<organism evidence="1 2">
    <name type="scientific">Rhizophagus irregularis</name>
    <dbReference type="NCBI Taxonomy" id="588596"/>
    <lineage>
        <taxon>Eukaryota</taxon>
        <taxon>Fungi</taxon>
        <taxon>Fungi incertae sedis</taxon>
        <taxon>Mucoromycota</taxon>
        <taxon>Glomeromycotina</taxon>
        <taxon>Glomeromycetes</taxon>
        <taxon>Glomerales</taxon>
        <taxon>Glomeraceae</taxon>
        <taxon>Rhizophagus</taxon>
    </lineage>
</organism>
<proteinExistence type="predicted"/>
<sequence>MNEPIEKQIEKLINEIFEKLDDSNESKEHDRLVEEFFNYCVEEWRNNKLETMSVVSVLLPKIISGPYQRAVINFMKQITYEKLPPGLSPCEGKFTSTGEHLRSYSYPYYKLPDFRKFEIPKQLSRLEKFVFHILFYAFHKSYNNHGRWSF</sequence>